<feature type="transmembrane region" description="Helical" evidence="6">
    <location>
        <begin position="6"/>
        <end position="24"/>
    </location>
</feature>
<dbReference type="Gene3D" id="3.20.20.450">
    <property type="entry name" value="EAL domain"/>
    <property type="match status" value="1"/>
</dbReference>
<feature type="transmembrane region" description="Helical" evidence="6">
    <location>
        <begin position="66"/>
        <end position="88"/>
    </location>
</feature>
<dbReference type="InterPro" id="IPR050706">
    <property type="entry name" value="Cyclic-di-GMP_PDE-like"/>
</dbReference>
<dbReference type="PANTHER" id="PTHR33121">
    <property type="entry name" value="CYCLIC DI-GMP PHOSPHODIESTERASE PDEF"/>
    <property type="match status" value="1"/>
</dbReference>
<dbReference type="Pfam" id="PF07694">
    <property type="entry name" value="5TM-5TMR_LYT"/>
    <property type="match status" value="1"/>
</dbReference>
<evidence type="ECO:0000256" key="1">
    <source>
        <dbReference type="ARBA" id="ARBA00004651"/>
    </source>
</evidence>
<dbReference type="SMART" id="SM00267">
    <property type="entry name" value="GGDEF"/>
    <property type="match status" value="1"/>
</dbReference>
<dbReference type="EMBL" id="NQYH01000018">
    <property type="protein sequence ID" value="RIY39253.1"/>
    <property type="molecule type" value="Genomic_DNA"/>
</dbReference>
<dbReference type="CDD" id="cd01948">
    <property type="entry name" value="EAL"/>
    <property type="match status" value="1"/>
</dbReference>
<evidence type="ECO:0000256" key="6">
    <source>
        <dbReference type="SAM" id="Phobius"/>
    </source>
</evidence>
<dbReference type="Pfam" id="PF00990">
    <property type="entry name" value="GGDEF"/>
    <property type="match status" value="1"/>
</dbReference>
<dbReference type="CDD" id="cd01949">
    <property type="entry name" value="GGDEF"/>
    <property type="match status" value="1"/>
</dbReference>
<feature type="transmembrane region" description="Helical" evidence="6">
    <location>
        <begin position="100"/>
        <end position="120"/>
    </location>
</feature>
<name>A0A3A1YLU0_9BURK</name>
<keyword evidence="5 6" id="KW-0472">Membrane</keyword>
<evidence type="ECO:0000256" key="5">
    <source>
        <dbReference type="ARBA" id="ARBA00023136"/>
    </source>
</evidence>
<feature type="transmembrane region" description="Helical" evidence="6">
    <location>
        <begin position="132"/>
        <end position="150"/>
    </location>
</feature>
<accession>A0A3A1YLU0</accession>
<dbReference type="RefSeq" id="WP_119516939.1">
    <property type="nucleotide sequence ID" value="NZ_NQYH01000018.1"/>
</dbReference>
<comment type="subcellular location">
    <subcellularLocation>
        <location evidence="1">Cell membrane</location>
        <topology evidence="1">Multi-pass membrane protein</topology>
    </subcellularLocation>
</comment>
<protein>
    <recommendedName>
        <fullName evidence="11">GGDEF-domain containing protein</fullName>
    </recommendedName>
</protein>
<proteinExistence type="predicted"/>
<dbReference type="InterPro" id="IPR035919">
    <property type="entry name" value="EAL_sf"/>
</dbReference>
<dbReference type="PROSITE" id="PS50887">
    <property type="entry name" value="GGDEF"/>
    <property type="match status" value="1"/>
</dbReference>
<dbReference type="InterPro" id="IPR000160">
    <property type="entry name" value="GGDEF_dom"/>
</dbReference>
<reference evidence="9 10" key="1">
    <citation type="submission" date="2017-08" db="EMBL/GenBank/DDBJ databases">
        <title>Pusillimonas indicus sp. nov., a member of the family Alcaligenaceae isolated from surface seawater.</title>
        <authorList>
            <person name="Li J."/>
        </authorList>
    </citation>
    <scope>NUCLEOTIDE SEQUENCE [LARGE SCALE GENOMIC DNA]</scope>
    <source>
        <strain evidence="9 10">L52-1-41</strain>
    </source>
</reference>
<dbReference type="GO" id="GO:0005886">
    <property type="term" value="C:plasma membrane"/>
    <property type="evidence" value="ECO:0007669"/>
    <property type="project" value="UniProtKB-SubCell"/>
</dbReference>
<keyword evidence="3 6" id="KW-0812">Transmembrane</keyword>
<keyword evidence="4 6" id="KW-1133">Transmembrane helix</keyword>
<evidence type="ECO:0000256" key="2">
    <source>
        <dbReference type="ARBA" id="ARBA00022475"/>
    </source>
</evidence>
<dbReference type="GO" id="GO:0071555">
    <property type="term" value="P:cell wall organization"/>
    <property type="evidence" value="ECO:0007669"/>
    <property type="project" value="InterPro"/>
</dbReference>
<evidence type="ECO:0000256" key="4">
    <source>
        <dbReference type="ARBA" id="ARBA00022989"/>
    </source>
</evidence>
<evidence type="ECO:0000313" key="10">
    <source>
        <dbReference type="Proteomes" id="UP000266206"/>
    </source>
</evidence>
<dbReference type="AlphaFoldDB" id="A0A3A1YLU0"/>
<dbReference type="GO" id="GO:0000155">
    <property type="term" value="F:phosphorelay sensor kinase activity"/>
    <property type="evidence" value="ECO:0007669"/>
    <property type="project" value="InterPro"/>
</dbReference>
<dbReference type="Proteomes" id="UP000266206">
    <property type="component" value="Unassembled WGS sequence"/>
</dbReference>
<dbReference type="SMART" id="SM00052">
    <property type="entry name" value="EAL"/>
    <property type="match status" value="1"/>
</dbReference>
<dbReference type="NCBIfam" id="TIGR00254">
    <property type="entry name" value="GGDEF"/>
    <property type="match status" value="1"/>
</dbReference>
<dbReference type="GO" id="GO:0071111">
    <property type="term" value="F:cyclic-guanylate-specific phosphodiesterase activity"/>
    <property type="evidence" value="ECO:0007669"/>
    <property type="project" value="InterPro"/>
</dbReference>
<evidence type="ECO:0000256" key="3">
    <source>
        <dbReference type="ARBA" id="ARBA00022692"/>
    </source>
</evidence>
<dbReference type="OrthoDB" id="9813903at2"/>
<feature type="domain" description="EAL" evidence="7">
    <location>
        <begin position="376"/>
        <end position="626"/>
    </location>
</feature>
<dbReference type="SUPFAM" id="SSF141868">
    <property type="entry name" value="EAL domain-like"/>
    <property type="match status" value="1"/>
</dbReference>
<organism evidence="9 10">
    <name type="scientific">Neopusillimonas maritima</name>
    <dbReference type="NCBI Taxonomy" id="2026239"/>
    <lineage>
        <taxon>Bacteria</taxon>
        <taxon>Pseudomonadati</taxon>
        <taxon>Pseudomonadota</taxon>
        <taxon>Betaproteobacteria</taxon>
        <taxon>Burkholderiales</taxon>
        <taxon>Alcaligenaceae</taxon>
        <taxon>Neopusillimonas</taxon>
    </lineage>
</organism>
<dbReference type="InterPro" id="IPR043128">
    <property type="entry name" value="Rev_trsase/Diguanyl_cyclase"/>
</dbReference>
<evidence type="ECO:0000313" key="9">
    <source>
        <dbReference type="EMBL" id="RIY39253.1"/>
    </source>
</evidence>
<feature type="transmembrane region" description="Helical" evidence="6">
    <location>
        <begin position="36"/>
        <end position="54"/>
    </location>
</feature>
<evidence type="ECO:0000259" key="8">
    <source>
        <dbReference type="PROSITE" id="PS50887"/>
    </source>
</evidence>
<feature type="domain" description="GGDEF" evidence="8">
    <location>
        <begin position="228"/>
        <end position="367"/>
    </location>
</feature>
<dbReference type="InterPro" id="IPR001633">
    <property type="entry name" value="EAL_dom"/>
</dbReference>
<dbReference type="SUPFAM" id="SSF55073">
    <property type="entry name" value="Nucleotide cyclase"/>
    <property type="match status" value="1"/>
</dbReference>
<dbReference type="InterPro" id="IPR011620">
    <property type="entry name" value="Sig_transdc_His_kinase_LytS_TM"/>
</dbReference>
<feature type="transmembrane region" description="Helical" evidence="6">
    <location>
        <begin position="162"/>
        <end position="182"/>
    </location>
</feature>
<dbReference type="PROSITE" id="PS50883">
    <property type="entry name" value="EAL"/>
    <property type="match status" value="1"/>
</dbReference>
<dbReference type="Gene3D" id="1.10.1760.20">
    <property type="match status" value="1"/>
</dbReference>
<evidence type="ECO:0008006" key="11">
    <source>
        <dbReference type="Google" id="ProtNLM"/>
    </source>
</evidence>
<gene>
    <name evidence="9" type="ORF">CJP73_14775</name>
</gene>
<keyword evidence="2" id="KW-1003">Cell membrane</keyword>
<dbReference type="InterPro" id="IPR029787">
    <property type="entry name" value="Nucleotide_cyclase"/>
</dbReference>
<comment type="caution">
    <text evidence="9">The sequence shown here is derived from an EMBL/GenBank/DDBJ whole genome shotgun (WGS) entry which is preliminary data.</text>
</comment>
<dbReference type="Pfam" id="PF00563">
    <property type="entry name" value="EAL"/>
    <property type="match status" value="1"/>
</dbReference>
<dbReference type="PANTHER" id="PTHR33121:SF79">
    <property type="entry name" value="CYCLIC DI-GMP PHOSPHODIESTERASE PDED-RELATED"/>
    <property type="match status" value="1"/>
</dbReference>
<dbReference type="Gene3D" id="3.30.70.270">
    <property type="match status" value="1"/>
</dbReference>
<evidence type="ECO:0000259" key="7">
    <source>
        <dbReference type="PROSITE" id="PS50883"/>
    </source>
</evidence>
<sequence length="626" mass="69719">MLLIDLIYNISLLLSLMVFYQVVVSRNKREKVSRKVILGVLLGAVAVVGMLAPLEYGEGIIFDGRSIVLFIAGLFGGPVSAGVSALLVGAYRVWLGGAGMPVGVATIVMSAGIGVIFYYFRQRYGSLTAIQAFGAGLAVHLFMLLLFLLLPNGVGFAIVEQIWLTVLLAYPAGTAAVCLLFQDYEEQEKTRDNLKWLAYYDALTTLPNRHYLAEQVDDALSLCLGSGEKGAVLLIHLDRFSRLNDARGYDVGDRLLQEVARRLQETLMQKGTLARMSGGDFFVLLNENFASDSQLEQVATDWITRIRAELRTPVELDDLKIPVFVSIGITFFPHDRFDTPVQVLKRADIAMHRAKWKGGNQSIFYEQSMSVVAEQQFQIERELRIAIADNQLHLYFQSQVNAKGTVVGAETFVRWLHPERGLISPGVFIPIAEETDLIVELGEWVLHEACEILAKDSNGLIPGRLAVNISPRHFMHPGFLSSVQHILHATGANPERLTFEVTESLWIHDLVDVTEKMRTLTKLGIHFSLDDFGTGYSSLTYIKHLPIHELKIDKIFVQDAPNAKDSAALVESILAVAHHMNLQVVAEGVETHEQADFLSARGDVVYQGYLFCRPEPFEQWVKHLAE</sequence>